<name>A0ABS0LQE2_9LACT</name>
<dbReference type="InterPro" id="IPR004566">
    <property type="entry name" value="PanK"/>
</dbReference>
<dbReference type="SUPFAM" id="SSF52540">
    <property type="entry name" value="P-loop containing nucleoside triphosphate hydrolases"/>
    <property type="match status" value="1"/>
</dbReference>
<dbReference type="Gene3D" id="3.40.50.300">
    <property type="entry name" value="P-loop containing nucleotide triphosphate hydrolases"/>
    <property type="match status" value="1"/>
</dbReference>
<evidence type="ECO:0000256" key="1">
    <source>
        <dbReference type="ARBA" id="ARBA00001206"/>
    </source>
</evidence>
<evidence type="ECO:0000256" key="5">
    <source>
        <dbReference type="ARBA" id="ARBA00012102"/>
    </source>
</evidence>
<dbReference type="PIRSF" id="PIRSF000545">
    <property type="entry name" value="Pantothenate_kin"/>
    <property type="match status" value="1"/>
</dbReference>
<dbReference type="InterPro" id="IPR006083">
    <property type="entry name" value="PRK/URK"/>
</dbReference>
<evidence type="ECO:0000256" key="11">
    <source>
        <dbReference type="ARBA" id="ARBA00022840"/>
    </source>
</evidence>
<evidence type="ECO:0000256" key="6">
    <source>
        <dbReference type="ARBA" id="ARBA00015080"/>
    </source>
</evidence>
<dbReference type="EMBL" id="JACBXQ010000003">
    <property type="protein sequence ID" value="MBG9986381.1"/>
    <property type="molecule type" value="Genomic_DNA"/>
</dbReference>
<dbReference type="EC" id="2.7.1.33" evidence="5 14"/>
<evidence type="ECO:0000256" key="13">
    <source>
        <dbReference type="ARBA" id="ARBA00032866"/>
    </source>
</evidence>
<dbReference type="GO" id="GO:0004594">
    <property type="term" value="F:pantothenate kinase activity"/>
    <property type="evidence" value="ECO:0007669"/>
    <property type="project" value="UniProtKB-EC"/>
</dbReference>
<evidence type="ECO:0000256" key="14">
    <source>
        <dbReference type="HAMAP-Rule" id="MF_00215"/>
    </source>
</evidence>
<evidence type="ECO:0000313" key="18">
    <source>
        <dbReference type="Proteomes" id="UP000721415"/>
    </source>
</evidence>
<evidence type="ECO:0000256" key="4">
    <source>
        <dbReference type="ARBA" id="ARBA00006087"/>
    </source>
</evidence>
<keyword evidence="12 14" id="KW-0173">Coenzyme A biosynthesis</keyword>
<evidence type="ECO:0000259" key="16">
    <source>
        <dbReference type="Pfam" id="PF00485"/>
    </source>
</evidence>
<dbReference type="CDD" id="cd02025">
    <property type="entry name" value="PanK"/>
    <property type="match status" value="1"/>
</dbReference>
<feature type="domain" description="Phosphoribulokinase/uridine kinase" evidence="16">
    <location>
        <begin position="93"/>
        <end position="241"/>
    </location>
</feature>
<evidence type="ECO:0000256" key="3">
    <source>
        <dbReference type="ARBA" id="ARBA00005225"/>
    </source>
</evidence>
<organism evidence="17 18">
    <name type="scientific">Facklamia lactis</name>
    <dbReference type="NCBI Taxonomy" id="2749967"/>
    <lineage>
        <taxon>Bacteria</taxon>
        <taxon>Bacillati</taxon>
        <taxon>Bacillota</taxon>
        <taxon>Bacilli</taxon>
        <taxon>Lactobacillales</taxon>
        <taxon>Aerococcaceae</taxon>
        <taxon>Facklamia</taxon>
    </lineage>
</organism>
<dbReference type="NCBIfam" id="TIGR00554">
    <property type="entry name" value="panK_bact"/>
    <property type="match status" value="1"/>
</dbReference>
<evidence type="ECO:0000256" key="8">
    <source>
        <dbReference type="ARBA" id="ARBA00022679"/>
    </source>
</evidence>
<sequence length="315" mass="37196">MTFAINNRYQSYNREEWQKFQSSELEILPIEELTELVSIHDRLSQEDVREVYGPLLHYIEMDYVYLDAFNRSKQSFFDKNKKDNGGYRHVPFIIGISGSVAVGKSTVARVLHQLLSETFPERQVQMITTDGFLYPNEVLEQRGMLRRKGFPESYDMGLLIEFMTHVKTKDSPFSVPIYSHEVYDIIPGKYEIIDSPDILIVEGINVLQLPSNQQIYVSDFFDFSIYIDAEQDLIHQWFVERFLLLLEMAKSDPNNYYNKMTHFTREQAIAYADDVWCHINLPNLIQHIKPTRSRADIILHKTHQHLFDFIHVRKY</sequence>
<evidence type="ECO:0000256" key="7">
    <source>
        <dbReference type="ARBA" id="ARBA00022490"/>
    </source>
</evidence>
<dbReference type="HAMAP" id="MF_00215">
    <property type="entry name" value="Pantothen_kinase_1"/>
    <property type="match status" value="1"/>
</dbReference>
<keyword evidence="11 14" id="KW-0067">ATP-binding</keyword>
<evidence type="ECO:0000256" key="10">
    <source>
        <dbReference type="ARBA" id="ARBA00022777"/>
    </source>
</evidence>
<keyword evidence="18" id="KW-1185">Reference proteome</keyword>
<reference evidence="17 18" key="1">
    <citation type="submission" date="2020-07" db="EMBL/GenBank/DDBJ databases">
        <title>Facklamia lactis sp. nov., isolated from raw milk.</title>
        <authorList>
            <person name="Doll E.V."/>
            <person name="Huptas C."/>
            <person name="Staib L."/>
            <person name="Wenning M."/>
            <person name="Scherer S."/>
        </authorList>
    </citation>
    <scope>NUCLEOTIDE SEQUENCE [LARGE SCALE GENOMIC DNA]</scope>
    <source>
        <strain evidence="17 18">DSM 111018</strain>
    </source>
</reference>
<dbReference type="Pfam" id="PF00485">
    <property type="entry name" value="PRK"/>
    <property type="match status" value="1"/>
</dbReference>
<feature type="binding site" evidence="14">
    <location>
        <begin position="98"/>
        <end position="105"/>
    </location>
    <ligand>
        <name>ATP</name>
        <dbReference type="ChEBI" id="CHEBI:30616"/>
    </ligand>
</feature>
<dbReference type="PANTHER" id="PTHR10285">
    <property type="entry name" value="URIDINE KINASE"/>
    <property type="match status" value="1"/>
</dbReference>
<comment type="caution">
    <text evidence="17">The sequence shown here is derived from an EMBL/GenBank/DDBJ whole genome shotgun (WGS) entry which is preliminary data.</text>
</comment>
<protein>
    <recommendedName>
        <fullName evidence="6 14">Pantothenate kinase</fullName>
        <ecNumber evidence="5 14">2.7.1.33</ecNumber>
    </recommendedName>
    <alternativeName>
        <fullName evidence="13 14">Pantothenic acid kinase</fullName>
    </alternativeName>
</protein>
<keyword evidence="10 14" id="KW-0418">Kinase</keyword>
<comment type="subcellular location">
    <subcellularLocation>
        <location evidence="2 14 15">Cytoplasm</location>
    </subcellularLocation>
</comment>
<dbReference type="Proteomes" id="UP000721415">
    <property type="component" value="Unassembled WGS sequence"/>
</dbReference>
<evidence type="ECO:0000256" key="12">
    <source>
        <dbReference type="ARBA" id="ARBA00022993"/>
    </source>
</evidence>
<keyword evidence="8 14" id="KW-0808">Transferase</keyword>
<proteinExistence type="inferred from homology"/>
<keyword evidence="7 14" id="KW-0963">Cytoplasm</keyword>
<evidence type="ECO:0000313" key="17">
    <source>
        <dbReference type="EMBL" id="MBG9986381.1"/>
    </source>
</evidence>
<comment type="catalytic activity">
    <reaction evidence="1 14 15">
        <text>(R)-pantothenate + ATP = (R)-4'-phosphopantothenate + ADP + H(+)</text>
        <dbReference type="Rhea" id="RHEA:16373"/>
        <dbReference type="ChEBI" id="CHEBI:10986"/>
        <dbReference type="ChEBI" id="CHEBI:15378"/>
        <dbReference type="ChEBI" id="CHEBI:29032"/>
        <dbReference type="ChEBI" id="CHEBI:30616"/>
        <dbReference type="ChEBI" id="CHEBI:456216"/>
        <dbReference type="EC" id="2.7.1.33"/>
    </reaction>
</comment>
<gene>
    <name evidence="14" type="primary">coaA</name>
    <name evidence="17" type="ORF">HZY91_05680</name>
</gene>
<keyword evidence="9 14" id="KW-0547">Nucleotide-binding</keyword>
<evidence type="ECO:0000256" key="15">
    <source>
        <dbReference type="RuleBase" id="RU003530"/>
    </source>
</evidence>
<evidence type="ECO:0000256" key="9">
    <source>
        <dbReference type="ARBA" id="ARBA00022741"/>
    </source>
</evidence>
<comment type="pathway">
    <text evidence="3 14 15">Cofactor biosynthesis; coenzyme A biosynthesis; CoA from (R)-pantothenate: step 1/5.</text>
</comment>
<dbReference type="InterPro" id="IPR027417">
    <property type="entry name" value="P-loop_NTPase"/>
</dbReference>
<dbReference type="RefSeq" id="WP_197115304.1">
    <property type="nucleotide sequence ID" value="NZ_JACBXQ010000003.1"/>
</dbReference>
<accession>A0ABS0LQE2</accession>
<evidence type="ECO:0000256" key="2">
    <source>
        <dbReference type="ARBA" id="ARBA00004496"/>
    </source>
</evidence>
<comment type="similarity">
    <text evidence="4 14 15">Belongs to the prokaryotic pantothenate kinase family.</text>
</comment>